<organism evidence="7 8">
    <name type="scientific">Roseovarius mucosus</name>
    <dbReference type="NCBI Taxonomy" id="215743"/>
    <lineage>
        <taxon>Bacteria</taxon>
        <taxon>Pseudomonadati</taxon>
        <taxon>Pseudomonadota</taxon>
        <taxon>Alphaproteobacteria</taxon>
        <taxon>Rhodobacterales</taxon>
        <taxon>Roseobacteraceae</taxon>
        <taxon>Roseovarius</taxon>
    </lineage>
</organism>
<dbReference type="InterPro" id="IPR045214">
    <property type="entry name" value="Surf1/Surf4"/>
</dbReference>
<evidence type="ECO:0000256" key="1">
    <source>
        <dbReference type="ARBA" id="ARBA00004370"/>
    </source>
</evidence>
<evidence type="ECO:0000256" key="5">
    <source>
        <dbReference type="ARBA" id="ARBA00023136"/>
    </source>
</evidence>
<evidence type="ECO:0000256" key="6">
    <source>
        <dbReference type="RuleBase" id="RU363076"/>
    </source>
</evidence>
<keyword evidence="4 6" id="KW-1133">Transmembrane helix</keyword>
<keyword evidence="8" id="KW-1185">Reference proteome</keyword>
<dbReference type="AlphaFoldDB" id="A0A1V0RM55"/>
<protein>
    <recommendedName>
        <fullName evidence="6">SURF1-like protein</fullName>
    </recommendedName>
</protein>
<dbReference type="Pfam" id="PF02104">
    <property type="entry name" value="SURF1"/>
    <property type="match status" value="1"/>
</dbReference>
<keyword evidence="6" id="KW-1003">Cell membrane</keyword>
<dbReference type="GO" id="GO:0005886">
    <property type="term" value="C:plasma membrane"/>
    <property type="evidence" value="ECO:0007669"/>
    <property type="project" value="UniProtKB-SubCell"/>
</dbReference>
<reference evidence="7 8" key="1">
    <citation type="submission" date="2017-03" db="EMBL/GenBank/DDBJ databases">
        <title>Genome Sequence of Roseovarius mucosus strain SMR3 Isolated from a culture of the Diatom Skeletonema marinoi.</title>
        <authorList>
            <person name="Topel M."/>
            <person name="Pinder M."/>
            <person name="Johansson O.N."/>
            <person name="Kourtchenko O."/>
            <person name="Godhe A."/>
            <person name="Clarke A.K."/>
        </authorList>
    </citation>
    <scope>NUCLEOTIDE SEQUENCE [LARGE SCALE GENOMIC DNA]</scope>
    <source>
        <strain evidence="7 8">SMR3</strain>
    </source>
</reference>
<proteinExistence type="inferred from homology"/>
<dbReference type="CDD" id="cd06662">
    <property type="entry name" value="SURF1"/>
    <property type="match status" value="1"/>
</dbReference>
<feature type="transmembrane region" description="Helical" evidence="6">
    <location>
        <begin position="5"/>
        <end position="23"/>
    </location>
</feature>
<evidence type="ECO:0000256" key="4">
    <source>
        <dbReference type="ARBA" id="ARBA00022989"/>
    </source>
</evidence>
<evidence type="ECO:0000313" key="8">
    <source>
        <dbReference type="Proteomes" id="UP000192273"/>
    </source>
</evidence>
<keyword evidence="5 6" id="KW-0472">Membrane</keyword>
<comment type="subcellular location">
    <subcellularLocation>
        <location evidence="6">Cell membrane</location>
        <topology evidence="6">Multi-pass membrane protein</topology>
    </subcellularLocation>
    <subcellularLocation>
        <location evidence="1">Membrane</location>
    </subcellularLocation>
</comment>
<dbReference type="PANTHER" id="PTHR23427">
    <property type="entry name" value="SURFEIT LOCUS PROTEIN"/>
    <property type="match status" value="1"/>
</dbReference>
<dbReference type="InterPro" id="IPR002994">
    <property type="entry name" value="Surf1/Shy1"/>
</dbReference>
<accession>A0A1V0RM55</accession>
<dbReference type="PANTHER" id="PTHR23427:SF2">
    <property type="entry name" value="SURFEIT LOCUS PROTEIN 1"/>
    <property type="match status" value="1"/>
</dbReference>
<dbReference type="EMBL" id="CP020474">
    <property type="protein sequence ID" value="ARE82847.1"/>
    <property type="molecule type" value="Genomic_DNA"/>
</dbReference>
<name>A0A1V0RM55_9RHOB</name>
<gene>
    <name evidence="7" type="ORF">ROSMUCSMR3_01354</name>
</gene>
<keyword evidence="3 6" id="KW-0812">Transmembrane</keyword>
<sequence>MRKSVVIPLIFGIAGVAVLIGLGKWQVDRLAWKEGVLADIAAHIAAPPVGLPDAAEPEADRYLPVEVTGQIGDTALRVLVSQKQVGAGYRVISVLDTGARRVLLDRGFIKVSADIPAPPEGMVTVQGNLHWPDERLSSTPENDVAGNIWFARDIAQMADVLDTEPVLVVARRLSVPEVGVSPLPVDTSGIPNDHLSYAITWFSLAAIWAAMSGVFIWRMRQAERGKT</sequence>
<comment type="similarity">
    <text evidence="2 6">Belongs to the SURF1 family.</text>
</comment>
<dbReference type="Proteomes" id="UP000192273">
    <property type="component" value="Chromosome"/>
</dbReference>
<evidence type="ECO:0000313" key="7">
    <source>
        <dbReference type="EMBL" id="ARE82847.1"/>
    </source>
</evidence>
<evidence type="ECO:0000256" key="2">
    <source>
        <dbReference type="ARBA" id="ARBA00007165"/>
    </source>
</evidence>
<dbReference type="OrthoDB" id="6079986at2"/>
<dbReference type="RefSeq" id="WP_081506836.1">
    <property type="nucleotide sequence ID" value="NZ_CP020474.1"/>
</dbReference>
<evidence type="ECO:0000256" key="3">
    <source>
        <dbReference type="ARBA" id="ARBA00022692"/>
    </source>
</evidence>
<dbReference type="PROSITE" id="PS50895">
    <property type="entry name" value="SURF1"/>
    <property type="match status" value="1"/>
</dbReference>
<dbReference type="KEGG" id="rmm:ROSMUCSMR3_01354"/>
<feature type="transmembrane region" description="Helical" evidence="6">
    <location>
        <begin position="195"/>
        <end position="217"/>
    </location>
</feature>